<accession>A0A4V3D2S5</accession>
<dbReference type="RefSeq" id="WP_133537756.1">
    <property type="nucleotide sequence ID" value="NZ_SNYH01000006.1"/>
</dbReference>
<dbReference type="Proteomes" id="UP000295390">
    <property type="component" value="Unassembled WGS sequence"/>
</dbReference>
<sequence length="111" mass="12937">MKLVLKFSVDQILAISYLLNKVYELPFNSFGEEQKIAISIGVVLADKFETKKRELKKKLSLINRNNKIQLTLKYHEAWALKNICINQISWSESEFEKLNIQSTIHLIDQAK</sequence>
<evidence type="ECO:0000313" key="1">
    <source>
        <dbReference type="EMBL" id="TDQ22775.1"/>
    </source>
</evidence>
<reference evidence="1 2" key="1">
    <citation type="submission" date="2019-03" db="EMBL/GenBank/DDBJ databases">
        <title>Genomic Encyclopedia of Type Strains, Phase III (KMG-III): the genomes of soil and plant-associated and newly described type strains.</title>
        <authorList>
            <person name="Whitman W."/>
        </authorList>
    </citation>
    <scope>NUCLEOTIDE SEQUENCE [LARGE SCALE GENOMIC DNA]</scope>
    <source>
        <strain evidence="1 2">CECT 8283</strain>
    </source>
</reference>
<proteinExistence type="predicted"/>
<protein>
    <submittedName>
        <fullName evidence="1">Uncharacterized protein</fullName>
    </submittedName>
</protein>
<dbReference type="EMBL" id="SNYH01000006">
    <property type="protein sequence ID" value="TDQ22775.1"/>
    <property type="molecule type" value="Genomic_DNA"/>
</dbReference>
<dbReference type="AlphaFoldDB" id="A0A4V3D2S5"/>
<comment type="caution">
    <text evidence="1">The sequence shown here is derived from an EMBL/GenBank/DDBJ whole genome shotgun (WGS) entry which is preliminary data.</text>
</comment>
<gene>
    <name evidence="1" type="ORF">DFQ07_2793</name>
</gene>
<name>A0A4V3D2S5_9FLAO</name>
<organism evidence="1 2">
    <name type="scientific">Tenacibaculum caenipelagi</name>
    <dbReference type="NCBI Taxonomy" id="1325435"/>
    <lineage>
        <taxon>Bacteria</taxon>
        <taxon>Pseudomonadati</taxon>
        <taxon>Bacteroidota</taxon>
        <taxon>Flavobacteriia</taxon>
        <taxon>Flavobacteriales</taxon>
        <taxon>Flavobacteriaceae</taxon>
        <taxon>Tenacibaculum</taxon>
    </lineage>
</organism>
<evidence type="ECO:0000313" key="2">
    <source>
        <dbReference type="Proteomes" id="UP000295390"/>
    </source>
</evidence>
<keyword evidence="2" id="KW-1185">Reference proteome</keyword>
<dbReference type="OrthoDB" id="1191289at2"/>